<dbReference type="Pfam" id="PF18312">
    <property type="entry name" value="ScsC_N"/>
    <property type="match status" value="1"/>
</dbReference>
<evidence type="ECO:0000259" key="2">
    <source>
        <dbReference type="PROSITE" id="PS51352"/>
    </source>
</evidence>
<proteinExistence type="predicted"/>
<dbReference type="InterPro" id="IPR051470">
    <property type="entry name" value="Thiol:disulfide_interchange"/>
</dbReference>
<dbReference type="PROSITE" id="PS51352">
    <property type="entry name" value="THIOREDOXIN_2"/>
    <property type="match status" value="1"/>
</dbReference>
<evidence type="ECO:0000313" key="3">
    <source>
        <dbReference type="EMBL" id="SFP60394.1"/>
    </source>
</evidence>
<dbReference type="PANTHER" id="PTHR35272:SF3">
    <property type="entry name" value="THIOL:DISULFIDE INTERCHANGE PROTEIN DSBC"/>
    <property type="match status" value="1"/>
</dbReference>
<dbReference type="Gene3D" id="3.40.30.10">
    <property type="entry name" value="Glutaredoxin"/>
    <property type="match status" value="1"/>
</dbReference>
<dbReference type="InterPro" id="IPR036249">
    <property type="entry name" value="Thioredoxin-like_sf"/>
</dbReference>
<dbReference type="STRING" id="441119.SAMN04488047_10923"/>
<sequence length="266" mass="29028">MLTRTPMRNTIHGTDMKALAFAAAATAALHSAPAQATDIGDMTEAERAAFGEQVRAYLLENPEVLMEAIAILEERQAAAQAQGDVDLVAANADAIFDDGHSWVGGNPDGDVTVVEFLDYRCGYCRRAFPEVKELIQSDGDIRFIVKEFPILGEQSELASRFAISVLNEAGDDAYEQVHDILMTLRGDVTEPALRQIAAELDLDEEAVMEGMSHPDVDEIIAENRALAQKLRISGTPSFVFGEQMVRGYVPLDAMQQIVAQERESEG</sequence>
<keyword evidence="1" id="KW-0732">Signal</keyword>
<protein>
    <submittedName>
        <fullName evidence="3">Protein-disulfide isomerase</fullName>
    </submittedName>
</protein>
<dbReference type="Proteomes" id="UP000199356">
    <property type="component" value="Unassembled WGS sequence"/>
</dbReference>
<gene>
    <name evidence="3" type="ORF">SAMN04488047_10923</name>
</gene>
<feature type="chain" id="PRO_5011504991" evidence="1">
    <location>
        <begin position="37"/>
        <end position="266"/>
    </location>
</feature>
<keyword evidence="3" id="KW-0413">Isomerase</keyword>
<evidence type="ECO:0000256" key="1">
    <source>
        <dbReference type="SAM" id="SignalP"/>
    </source>
</evidence>
<reference evidence="3 4" key="1">
    <citation type="submission" date="2016-10" db="EMBL/GenBank/DDBJ databases">
        <authorList>
            <person name="de Groot N.N."/>
        </authorList>
    </citation>
    <scope>NUCLEOTIDE SEQUENCE [LARGE SCALE GENOMIC DNA]</scope>
    <source>
        <strain evidence="3 4">DSM 19547</strain>
    </source>
</reference>
<dbReference type="InterPro" id="IPR013766">
    <property type="entry name" value="Thioredoxin_domain"/>
</dbReference>
<feature type="signal peptide" evidence="1">
    <location>
        <begin position="1"/>
        <end position="36"/>
    </location>
</feature>
<dbReference type="GO" id="GO:0016491">
    <property type="term" value="F:oxidoreductase activity"/>
    <property type="evidence" value="ECO:0007669"/>
    <property type="project" value="InterPro"/>
</dbReference>
<keyword evidence="4" id="KW-1185">Reference proteome</keyword>
<name>A0A1I5RPB1_9RHOB</name>
<dbReference type="GO" id="GO:0016853">
    <property type="term" value="F:isomerase activity"/>
    <property type="evidence" value="ECO:0007669"/>
    <property type="project" value="UniProtKB-KW"/>
</dbReference>
<dbReference type="AlphaFoldDB" id="A0A1I5RPB1"/>
<dbReference type="CDD" id="cd03023">
    <property type="entry name" value="DsbA_Com1_like"/>
    <property type="match status" value="1"/>
</dbReference>
<organism evidence="3 4">
    <name type="scientific">Tranquillimonas alkanivorans</name>
    <dbReference type="NCBI Taxonomy" id="441119"/>
    <lineage>
        <taxon>Bacteria</taxon>
        <taxon>Pseudomonadati</taxon>
        <taxon>Pseudomonadota</taxon>
        <taxon>Alphaproteobacteria</taxon>
        <taxon>Rhodobacterales</taxon>
        <taxon>Roseobacteraceae</taxon>
        <taxon>Tranquillimonas</taxon>
    </lineage>
</organism>
<accession>A0A1I5RPB1</accession>
<dbReference type="InterPro" id="IPR041205">
    <property type="entry name" value="ScsC_N"/>
</dbReference>
<dbReference type="InterPro" id="IPR001853">
    <property type="entry name" value="DSBA-like_thioredoxin_dom"/>
</dbReference>
<dbReference type="PANTHER" id="PTHR35272">
    <property type="entry name" value="THIOL:DISULFIDE INTERCHANGE PROTEIN DSBC-RELATED"/>
    <property type="match status" value="1"/>
</dbReference>
<feature type="domain" description="Thioredoxin" evidence="2">
    <location>
        <begin position="76"/>
        <end position="263"/>
    </location>
</feature>
<dbReference type="Pfam" id="PF01323">
    <property type="entry name" value="DSBA"/>
    <property type="match status" value="1"/>
</dbReference>
<evidence type="ECO:0000313" key="4">
    <source>
        <dbReference type="Proteomes" id="UP000199356"/>
    </source>
</evidence>
<dbReference type="EMBL" id="FOXA01000009">
    <property type="protein sequence ID" value="SFP60394.1"/>
    <property type="molecule type" value="Genomic_DNA"/>
</dbReference>
<dbReference type="SUPFAM" id="SSF52833">
    <property type="entry name" value="Thioredoxin-like"/>
    <property type="match status" value="1"/>
</dbReference>